<evidence type="ECO:0000256" key="2">
    <source>
        <dbReference type="ARBA" id="ARBA00023015"/>
    </source>
</evidence>
<dbReference type="Pfam" id="PF03466">
    <property type="entry name" value="LysR_substrate"/>
    <property type="match status" value="1"/>
</dbReference>
<dbReference type="RefSeq" id="WP_153493788.1">
    <property type="nucleotide sequence ID" value="NZ_CABFNB010000116.1"/>
</dbReference>
<dbReference type="Pfam" id="PF00126">
    <property type="entry name" value="HTH_1"/>
    <property type="match status" value="1"/>
</dbReference>
<dbReference type="FunFam" id="1.10.10.10:FF:000001">
    <property type="entry name" value="LysR family transcriptional regulator"/>
    <property type="match status" value="1"/>
</dbReference>
<comment type="similarity">
    <text evidence="1">Belongs to the LysR transcriptional regulatory family.</text>
</comment>
<accession>A0A508X2Z9</accession>
<keyword evidence="2" id="KW-0805">Transcription regulation</keyword>
<dbReference type="InterPro" id="IPR058163">
    <property type="entry name" value="LysR-type_TF_proteobact-type"/>
</dbReference>
<dbReference type="GO" id="GO:0043565">
    <property type="term" value="F:sequence-specific DNA binding"/>
    <property type="evidence" value="ECO:0007669"/>
    <property type="project" value="TreeGrafter"/>
</dbReference>
<dbReference type="Proteomes" id="UP000507954">
    <property type="component" value="Unassembled WGS sequence"/>
</dbReference>
<protein>
    <submittedName>
        <fullName evidence="6">Transcriptional regulator, LysR family</fullName>
    </submittedName>
</protein>
<dbReference type="CDD" id="cd08471">
    <property type="entry name" value="PBP2_CrgA_like_2"/>
    <property type="match status" value="1"/>
</dbReference>
<dbReference type="AlphaFoldDB" id="A0A508X2Z9"/>
<dbReference type="Gene3D" id="3.40.190.290">
    <property type="match status" value="1"/>
</dbReference>
<keyword evidence="4" id="KW-0804">Transcription</keyword>
<dbReference type="PANTHER" id="PTHR30537:SF5">
    <property type="entry name" value="HTH-TYPE TRANSCRIPTIONAL ACTIVATOR TTDR-RELATED"/>
    <property type="match status" value="1"/>
</dbReference>
<organism evidence="6">
    <name type="scientific">Sinorhizobium medicae</name>
    <dbReference type="NCBI Taxonomy" id="110321"/>
    <lineage>
        <taxon>Bacteria</taxon>
        <taxon>Pseudomonadati</taxon>
        <taxon>Pseudomonadota</taxon>
        <taxon>Alphaproteobacteria</taxon>
        <taxon>Hyphomicrobiales</taxon>
        <taxon>Rhizobiaceae</taxon>
        <taxon>Sinorhizobium/Ensifer group</taxon>
        <taxon>Sinorhizobium</taxon>
    </lineage>
</organism>
<dbReference type="PANTHER" id="PTHR30537">
    <property type="entry name" value="HTH-TYPE TRANSCRIPTIONAL REGULATOR"/>
    <property type="match status" value="1"/>
</dbReference>
<evidence type="ECO:0000256" key="3">
    <source>
        <dbReference type="ARBA" id="ARBA00023125"/>
    </source>
</evidence>
<dbReference type="InterPro" id="IPR036390">
    <property type="entry name" value="WH_DNA-bd_sf"/>
</dbReference>
<dbReference type="SUPFAM" id="SSF46785">
    <property type="entry name" value="Winged helix' DNA-binding domain"/>
    <property type="match status" value="1"/>
</dbReference>
<dbReference type="GO" id="GO:0003700">
    <property type="term" value="F:DNA-binding transcription factor activity"/>
    <property type="evidence" value="ECO:0007669"/>
    <property type="project" value="InterPro"/>
</dbReference>
<dbReference type="GO" id="GO:0006351">
    <property type="term" value="P:DNA-templated transcription"/>
    <property type="evidence" value="ECO:0007669"/>
    <property type="project" value="TreeGrafter"/>
</dbReference>
<dbReference type="SUPFAM" id="SSF53850">
    <property type="entry name" value="Periplasmic binding protein-like II"/>
    <property type="match status" value="1"/>
</dbReference>
<dbReference type="InterPro" id="IPR000847">
    <property type="entry name" value="LysR_HTH_N"/>
</dbReference>
<proteinExistence type="inferred from homology"/>
<keyword evidence="3" id="KW-0238">DNA-binding</keyword>
<dbReference type="Gene3D" id="1.10.10.10">
    <property type="entry name" value="Winged helix-like DNA-binding domain superfamily/Winged helix DNA-binding domain"/>
    <property type="match status" value="1"/>
</dbReference>
<dbReference type="PROSITE" id="PS50931">
    <property type="entry name" value="HTH_LYSR"/>
    <property type="match status" value="1"/>
</dbReference>
<evidence type="ECO:0000259" key="5">
    <source>
        <dbReference type="PROSITE" id="PS50931"/>
    </source>
</evidence>
<sequence length="315" mass="33947">MDRIDAMKVFVAAIDEGSLAGAARRLKRSPTAVSRALSFLEAHVGVELLHRTTRTLKLSEAGQRYAAACRRVLTDLEEADMLAGGESSAPRGILTISAPPILGEEILRPMLDDFLDLYPTVSARLLLLDRFVNLVDEGVDVALRIGHLADSSLISTRLGGDVRRVVVASPGYLANHPRIEEPADLAKHQILAFTNFGLESWSFTPAKGSSIPRTVQFTPRCIVNSVRAAAASAAAGRGLTRLYSYHVAEYVRDGRLEIVLAGAEHPPLPAHLLAPQGRMSVPKVRAFVDFAAPRLRSEFARMAAEAGKSIIPTSG</sequence>
<gene>
    <name evidence="6" type="ORF">EMEDMD4_490218</name>
</gene>
<feature type="domain" description="HTH lysR-type" evidence="5">
    <location>
        <begin position="1"/>
        <end position="59"/>
    </location>
</feature>
<evidence type="ECO:0000313" key="6">
    <source>
        <dbReference type="EMBL" id="VTZ63291.1"/>
    </source>
</evidence>
<name>A0A508X2Z9_9HYPH</name>
<evidence type="ECO:0000256" key="1">
    <source>
        <dbReference type="ARBA" id="ARBA00009437"/>
    </source>
</evidence>
<reference evidence="6" key="1">
    <citation type="submission" date="2019-06" db="EMBL/GenBank/DDBJ databases">
        <authorList>
            <person name="Le Quere A."/>
            <person name="Colella S."/>
        </authorList>
    </citation>
    <scope>NUCLEOTIDE SEQUENCE</scope>
    <source>
        <strain evidence="6">EmedicaeMD41</strain>
    </source>
</reference>
<evidence type="ECO:0000256" key="4">
    <source>
        <dbReference type="ARBA" id="ARBA00023163"/>
    </source>
</evidence>
<dbReference type="InterPro" id="IPR036388">
    <property type="entry name" value="WH-like_DNA-bd_sf"/>
</dbReference>
<dbReference type="EMBL" id="CABFNB010000116">
    <property type="protein sequence ID" value="VTZ63291.1"/>
    <property type="molecule type" value="Genomic_DNA"/>
</dbReference>
<dbReference type="InterPro" id="IPR005119">
    <property type="entry name" value="LysR_subst-bd"/>
</dbReference>